<proteinExistence type="predicted"/>
<accession>A0A1G2S9E9</accession>
<keyword evidence="2" id="KW-0472">Membrane</keyword>
<comment type="caution">
    <text evidence="3">The sequence shown here is derived from an EMBL/GenBank/DDBJ whole genome shotgun (WGS) entry which is preliminary data.</text>
</comment>
<name>A0A1G2S9E9_9BACT</name>
<gene>
    <name evidence="3" type="ORF">A3D51_03910</name>
</gene>
<sequence length="60" mass="6882">MTDELVGAILVRQEVRKLTEKLDELSKQNSVLQRRLLWLTVVTTALAFIQTIVVLIQIFS</sequence>
<evidence type="ECO:0000256" key="2">
    <source>
        <dbReference type="SAM" id="Phobius"/>
    </source>
</evidence>
<feature type="coiled-coil region" evidence="1">
    <location>
        <begin position="8"/>
        <end position="35"/>
    </location>
</feature>
<evidence type="ECO:0000256" key="1">
    <source>
        <dbReference type="SAM" id="Coils"/>
    </source>
</evidence>
<organism evidence="3 4">
    <name type="scientific">Candidatus Yonathbacteria bacterium RIFCSPHIGHO2_02_FULL_44_14</name>
    <dbReference type="NCBI Taxonomy" id="1802724"/>
    <lineage>
        <taxon>Bacteria</taxon>
        <taxon>Candidatus Yonathiibacteriota</taxon>
    </lineage>
</organism>
<keyword evidence="2" id="KW-1133">Transmembrane helix</keyword>
<evidence type="ECO:0000313" key="3">
    <source>
        <dbReference type="EMBL" id="OHA81704.1"/>
    </source>
</evidence>
<feature type="transmembrane region" description="Helical" evidence="2">
    <location>
        <begin position="36"/>
        <end position="59"/>
    </location>
</feature>
<dbReference type="Proteomes" id="UP000179118">
    <property type="component" value="Unassembled WGS sequence"/>
</dbReference>
<dbReference type="AlphaFoldDB" id="A0A1G2S9E9"/>
<keyword evidence="2" id="KW-0812">Transmembrane</keyword>
<evidence type="ECO:0000313" key="4">
    <source>
        <dbReference type="Proteomes" id="UP000179118"/>
    </source>
</evidence>
<keyword evidence="1" id="KW-0175">Coiled coil</keyword>
<reference evidence="3 4" key="1">
    <citation type="journal article" date="2016" name="Nat. Commun.">
        <title>Thousands of microbial genomes shed light on interconnected biogeochemical processes in an aquifer system.</title>
        <authorList>
            <person name="Anantharaman K."/>
            <person name="Brown C.T."/>
            <person name="Hug L.A."/>
            <person name="Sharon I."/>
            <person name="Castelle C.J."/>
            <person name="Probst A.J."/>
            <person name="Thomas B.C."/>
            <person name="Singh A."/>
            <person name="Wilkins M.J."/>
            <person name="Karaoz U."/>
            <person name="Brodie E.L."/>
            <person name="Williams K.H."/>
            <person name="Hubbard S.S."/>
            <person name="Banfield J.F."/>
        </authorList>
    </citation>
    <scope>NUCLEOTIDE SEQUENCE [LARGE SCALE GENOMIC DNA]</scope>
</reference>
<dbReference type="EMBL" id="MHUT01000005">
    <property type="protein sequence ID" value="OHA81704.1"/>
    <property type="molecule type" value="Genomic_DNA"/>
</dbReference>
<protein>
    <submittedName>
        <fullName evidence="3">Uncharacterized protein</fullName>
    </submittedName>
</protein>